<keyword evidence="3" id="KW-1185">Reference proteome</keyword>
<name>A0A0J7K6L9_LASNI</name>
<evidence type="ECO:0000313" key="3">
    <source>
        <dbReference type="Proteomes" id="UP000036403"/>
    </source>
</evidence>
<sequence length="393" mass="42640">MEIVLENPSVPPSARTPAAPLIATSATTTTSQLGLPMRPSHHFPQRAAYDVGLGRGPSLLPAEDYYARNRHGLTSYGDLDGVPTPVTVRRIDKSGLLEIAETDPVTCPRPGVLTGAEDIAARTVPLRIDRLGLLEAVPEAVDQLEEHYNNGSTTTTKMLDEAAALPRGETLKVDADVNPHVFEGGCLLERPSSLEGQACPDEVDTKGHSMDIKALTGSPRIQFDASKATERLSHLPFSPSPSLRLPFRNDPSRTSPLIGRCTDSARSRDQKSPECAAKYTLASRKLANLSENPIMRERSQVGCSKDNNDLAQSNILEESAVDTSETRRESLFAKGNAEQEDDPPGEERAEAEGCEHTTVESLEEDEVSFKGSNKLLDNDNVQTLRVIILSEQL</sequence>
<comment type="caution">
    <text evidence="2">The sequence shown here is derived from an EMBL/GenBank/DDBJ whole genome shotgun (WGS) entry which is preliminary data.</text>
</comment>
<gene>
    <name evidence="2" type="ORF">RF55_15275</name>
</gene>
<feature type="region of interest" description="Disordered" evidence="1">
    <location>
        <begin position="233"/>
        <end position="275"/>
    </location>
</feature>
<protein>
    <submittedName>
        <fullName evidence="2">Uncharacterized protein</fullName>
    </submittedName>
</protein>
<organism evidence="2 3">
    <name type="scientific">Lasius niger</name>
    <name type="common">Black garden ant</name>
    <dbReference type="NCBI Taxonomy" id="67767"/>
    <lineage>
        <taxon>Eukaryota</taxon>
        <taxon>Metazoa</taxon>
        <taxon>Ecdysozoa</taxon>
        <taxon>Arthropoda</taxon>
        <taxon>Hexapoda</taxon>
        <taxon>Insecta</taxon>
        <taxon>Pterygota</taxon>
        <taxon>Neoptera</taxon>
        <taxon>Endopterygota</taxon>
        <taxon>Hymenoptera</taxon>
        <taxon>Apocrita</taxon>
        <taxon>Aculeata</taxon>
        <taxon>Formicoidea</taxon>
        <taxon>Formicidae</taxon>
        <taxon>Formicinae</taxon>
        <taxon>Lasius</taxon>
        <taxon>Lasius</taxon>
    </lineage>
</organism>
<dbReference type="PaxDb" id="67767-A0A0J7K6L9"/>
<evidence type="ECO:0000256" key="1">
    <source>
        <dbReference type="SAM" id="MobiDB-lite"/>
    </source>
</evidence>
<dbReference type="AlphaFoldDB" id="A0A0J7K6L9"/>
<dbReference type="EMBL" id="LBMM01012934">
    <property type="protein sequence ID" value="KMQ85909.1"/>
    <property type="molecule type" value="Genomic_DNA"/>
</dbReference>
<feature type="region of interest" description="Disordered" evidence="1">
    <location>
        <begin position="318"/>
        <end position="365"/>
    </location>
</feature>
<dbReference type="STRING" id="67767.A0A0J7K6L9"/>
<feature type="compositionally biased region" description="Basic and acidic residues" evidence="1">
    <location>
        <begin position="345"/>
        <end position="358"/>
    </location>
</feature>
<proteinExistence type="predicted"/>
<dbReference type="OrthoDB" id="7550978at2759"/>
<evidence type="ECO:0000313" key="2">
    <source>
        <dbReference type="EMBL" id="KMQ85909.1"/>
    </source>
</evidence>
<accession>A0A0J7K6L9</accession>
<reference evidence="2 3" key="1">
    <citation type="submission" date="2015-04" db="EMBL/GenBank/DDBJ databases">
        <title>Lasius niger genome sequencing.</title>
        <authorList>
            <person name="Konorov E.A."/>
            <person name="Nikitin M.A."/>
            <person name="Kirill M.V."/>
            <person name="Chang P."/>
        </authorList>
    </citation>
    <scope>NUCLEOTIDE SEQUENCE [LARGE SCALE GENOMIC DNA]</scope>
    <source>
        <tissue evidence="2">Whole</tissue>
    </source>
</reference>
<dbReference type="Proteomes" id="UP000036403">
    <property type="component" value="Unassembled WGS sequence"/>
</dbReference>
<feature type="compositionally biased region" description="Basic and acidic residues" evidence="1">
    <location>
        <begin position="263"/>
        <end position="272"/>
    </location>
</feature>
<feature type="compositionally biased region" description="Low complexity" evidence="1">
    <location>
        <begin position="234"/>
        <end position="248"/>
    </location>
</feature>
<feature type="region of interest" description="Disordered" evidence="1">
    <location>
        <begin position="291"/>
        <end position="310"/>
    </location>
</feature>